<protein>
    <submittedName>
        <fullName evidence="3">Cell division protein FtsI</fullName>
        <ecNumber evidence="3">2.4.1.129</ecNumber>
    </submittedName>
</protein>
<dbReference type="Pfam" id="PF00905">
    <property type="entry name" value="Transpeptidase"/>
    <property type="match status" value="1"/>
</dbReference>
<keyword evidence="3" id="KW-0132">Cell division</keyword>
<dbReference type="SUPFAM" id="SSF56601">
    <property type="entry name" value="beta-lactamase/transpeptidase-like"/>
    <property type="match status" value="1"/>
</dbReference>
<keyword evidence="3" id="KW-0328">Glycosyltransferase</keyword>
<gene>
    <name evidence="3" type="ORF">UO65_1990</name>
</gene>
<keyword evidence="4" id="KW-1185">Reference proteome</keyword>
<dbReference type="InterPro" id="IPR007887">
    <property type="entry name" value="MecA_N"/>
</dbReference>
<organism evidence="3 4">
    <name type="scientific">Actinokineospora spheciospongiae</name>
    <dbReference type="NCBI Taxonomy" id="909613"/>
    <lineage>
        <taxon>Bacteria</taxon>
        <taxon>Bacillati</taxon>
        <taxon>Actinomycetota</taxon>
        <taxon>Actinomycetes</taxon>
        <taxon>Pseudonocardiales</taxon>
        <taxon>Pseudonocardiaceae</taxon>
        <taxon>Actinokineospora</taxon>
    </lineage>
</organism>
<dbReference type="InterPro" id="IPR012338">
    <property type="entry name" value="Beta-lactam/transpept-like"/>
</dbReference>
<dbReference type="InterPro" id="IPR036138">
    <property type="entry name" value="PBP_dimer_sf"/>
</dbReference>
<dbReference type="eggNOG" id="COG0768">
    <property type="taxonomic scope" value="Bacteria"/>
</dbReference>
<dbReference type="GO" id="GO:0051301">
    <property type="term" value="P:cell division"/>
    <property type="evidence" value="ECO:0007669"/>
    <property type="project" value="UniProtKB-KW"/>
</dbReference>
<dbReference type="Gene3D" id="3.40.710.10">
    <property type="entry name" value="DD-peptidase/beta-lactamase superfamily"/>
    <property type="match status" value="1"/>
</dbReference>
<name>W7IQH9_9PSEU</name>
<keyword evidence="3" id="KW-0131">Cell cycle</keyword>
<dbReference type="InterPro" id="IPR001460">
    <property type="entry name" value="PCN-bd_Tpept"/>
</dbReference>
<evidence type="ECO:0000313" key="3">
    <source>
        <dbReference type="EMBL" id="EWC62638.1"/>
    </source>
</evidence>
<dbReference type="EC" id="2.4.1.129" evidence="3"/>
<dbReference type="PANTHER" id="PTHR30627">
    <property type="entry name" value="PEPTIDOGLYCAN D,D-TRANSPEPTIDASE"/>
    <property type="match status" value="1"/>
</dbReference>
<dbReference type="GO" id="GO:0071972">
    <property type="term" value="F:peptidoglycan L,D-transpeptidase activity"/>
    <property type="evidence" value="ECO:0007669"/>
    <property type="project" value="TreeGrafter"/>
</dbReference>
<dbReference type="InterPro" id="IPR050515">
    <property type="entry name" value="Beta-lactam/transpept"/>
</dbReference>
<keyword evidence="3" id="KW-0808">Transferase</keyword>
<evidence type="ECO:0000259" key="1">
    <source>
        <dbReference type="Pfam" id="PF00905"/>
    </source>
</evidence>
<feature type="domain" description="Penicillin-binding protein transpeptidase" evidence="1">
    <location>
        <begin position="335"/>
        <end position="598"/>
    </location>
</feature>
<dbReference type="GO" id="GO:0046677">
    <property type="term" value="P:response to antibiotic"/>
    <property type="evidence" value="ECO:0007669"/>
    <property type="project" value="InterPro"/>
</dbReference>
<dbReference type="EMBL" id="AYXG01000074">
    <property type="protein sequence ID" value="EWC62638.1"/>
    <property type="molecule type" value="Genomic_DNA"/>
</dbReference>
<dbReference type="Gene3D" id="3.90.1310.10">
    <property type="entry name" value="Penicillin-binding protein 2a (Domain 2)"/>
    <property type="match status" value="1"/>
</dbReference>
<dbReference type="GO" id="GO:0008658">
    <property type="term" value="F:penicillin binding"/>
    <property type="evidence" value="ECO:0007669"/>
    <property type="project" value="InterPro"/>
</dbReference>
<feature type="domain" description="NTF2-like N-terminal transpeptidase" evidence="2">
    <location>
        <begin position="41"/>
        <end position="148"/>
    </location>
</feature>
<dbReference type="SUPFAM" id="SSF56519">
    <property type="entry name" value="Penicillin binding protein dimerisation domain"/>
    <property type="match status" value="1"/>
</dbReference>
<dbReference type="Proteomes" id="UP000019277">
    <property type="component" value="Unassembled WGS sequence"/>
</dbReference>
<accession>W7IQH9</accession>
<dbReference type="GO" id="GO:0016757">
    <property type="term" value="F:glycosyltransferase activity"/>
    <property type="evidence" value="ECO:0007669"/>
    <property type="project" value="UniProtKB-KW"/>
</dbReference>
<comment type="caution">
    <text evidence="3">The sequence shown here is derived from an EMBL/GenBank/DDBJ whole genome shotgun (WGS) entry which is preliminary data.</text>
</comment>
<evidence type="ECO:0000313" key="4">
    <source>
        <dbReference type="Proteomes" id="UP000019277"/>
    </source>
</evidence>
<proteinExistence type="predicted"/>
<evidence type="ECO:0000259" key="2">
    <source>
        <dbReference type="Pfam" id="PF05223"/>
    </source>
</evidence>
<dbReference type="Pfam" id="PF05223">
    <property type="entry name" value="MecA_N"/>
    <property type="match status" value="1"/>
</dbReference>
<sequence length="608" mass="62432">MGAGILVAVRASLRRPAALLTALLVALPLSACGVFGSETGPEQAAQQFLAAFAGGDSATASQQTDSPESARALMDKVRTALKPSTVIARVDKVDTGQGTARAAFEITWDLGRNRRWTYDSSFDLIGGDDAWKVRWAPTVLHPELGAQQSLAVEDSEATLAPVLDRDGTPVLNPERVVSVLFDQAEAGDANAIAGQLAQALSGIDPTITAQSILDGAKAAGAGGYQVVALRDADYQKVKSLIYDLPGVRFPAESRLLPADRALAPTLMPAVRKVIEDQVQGKAGWRVYTVDSAGNESQVLHDKPAEPAKAVSLALSTRVQQAAQAAIAGEATPSMLVAIQPSTGDLLAVAQNAPADAAGQLALTGRYPPGSTFKIVTAAQAIAAGTVTGETPLGCPPAIVVNGREIPNSGRFDKGVVPLRSAFAFSCNTTFADLATRMGAGDLTAMAKKLGLGLDYVVPGITTITGSVPAASDVNERAEDGFGQGKVVASPFGMAVVTATVASGSVPKPVLVRGAETQVDEQQEPLPAAVLEQVRGMMREVVAGGTAGALAPYGDVRGKTGTAQFGDGTRSHGWFVGYRGDLAFAVLLTDVGQSGTAVAATGRFLAAVG</sequence>
<dbReference type="GO" id="GO:0005886">
    <property type="term" value="C:plasma membrane"/>
    <property type="evidence" value="ECO:0007669"/>
    <property type="project" value="TreeGrafter"/>
</dbReference>
<dbReference type="PANTHER" id="PTHR30627:SF24">
    <property type="entry name" value="PENICILLIN-BINDING PROTEIN 4B"/>
    <property type="match status" value="1"/>
</dbReference>
<dbReference type="PATRIC" id="fig|909613.9.peg.2006"/>
<dbReference type="STRING" id="909613.UO65_1990"/>
<dbReference type="GO" id="GO:0071555">
    <property type="term" value="P:cell wall organization"/>
    <property type="evidence" value="ECO:0007669"/>
    <property type="project" value="TreeGrafter"/>
</dbReference>
<dbReference type="AlphaFoldDB" id="W7IQH9"/>
<reference evidence="3 4" key="1">
    <citation type="journal article" date="2014" name="Genome Announc.">
        <title>Draft Genome Sequence of the Antitrypanosomally Active Sponge-Associated Bacterium Actinokineospora sp. Strain EG49.</title>
        <authorList>
            <person name="Harjes J."/>
            <person name="Ryu T."/>
            <person name="Abdelmohsen U.R."/>
            <person name="Moitinho-Silva L."/>
            <person name="Horn H."/>
            <person name="Ravasi T."/>
            <person name="Hentschel U."/>
        </authorList>
    </citation>
    <scope>NUCLEOTIDE SEQUENCE [LARGE SCALE GENOMIC DNA]</scope>
    <source>
        <strain evidence="3 4">EG49</strain>
    </source>
</reference>